<gene>
    <name evidence="5" type="ORF">RM445_05220</name>
</gene>
<keyword evidence="3 5" id="KW-0560">Oxidoreductase</keyword>
<sequence length="180" mass="18522">MLVVAVIGSPHAGGRTRVAVDAVLSGAAQEGAETRVVELADTAVPDAVAALGEADAAVFASPTYRADITAQLKALLDATPRGMKYESGDALRGTVCATVLTGASDHHFLAVEKVRGILGGFFGAQLLSPGLYFPSAAYVEGGAALQDEQQQLAELHGRALVELATAVGSSRWLRGLRPQV</sequence>
<dbReference type="EC" id="1.-.-.-" evidence="5"/>
<proteinExistence type="predicted"/>
<dbReference type="Proteomes" id="UP001183202">
    <property type="component" value="Unassembled WGS sequence"/>
</dbReference>
<reference evidence="6" key="1">
    <citation type="submission" date="2023-07" db="EMBL/GenBank/DDBJ databases">
        <title>30 novel species of actinomycetes from the DSMZ collection.</title>
        <authorList>
            <person name="Nouioui I."/>
        </authorList>
    </citation>
    <scope>NUCLEOTIDE SEQUENCE [LARGE SCALE GENOMIC DNA]</scope>
    <source>
        <strain evidence="6">DSM 45834</strain>
    </source>
</reference>
<dbReference type="PROSITE" id="PS50902">
    <property type="entry name" value="FLAVODOXIN_LIKE"/>
    <property type="match status" value="1"/>
</dbReference>
<feature type="domain" description="Flavodoxin-like" evidence="4">
    <location>
        <begin position="5"/>
        <end position="160"/>
    </location>
</feature>
<evidence type="ECO:0000313" key="5">
    <source>
        <dbReference type="EMBL" id="MDT0348922.1"/>
    </source>
</evidence>
<dbReference type="GO" id="GO:0016491">
    <property type="term" value="F:oxidoreductase activity"/>
    <property type="evidence" value="ECO:0007669"/>
    <property type="project" value="UniProtKB-KW"/>
</dbReference>
<dbReference type="InterPro" id="IPR008254">
    <property type="entry name" value="Flavodoxin/NO_synth"/>
</dbReference>
<dbReference type="RefSeq" id="WP_311554859.1">
    <property type="nucleotide sequence ID" value="NZ_JAVREJ010000002.1"/>
</dbReference>
<keyword evidence="2" id="KW-0288">FMN</keyword>
<comment type="caution">
    <text evidence="5">The sequence shown here is derived from an EMBL/GenBank/DDBJ whole genome shotgun (WGS) entry which is preliminary data.</text>
</comment>
<dbReference type="EMBL" id="JAVREJ010000002">
    <property type="protein sequence ID" value="MDT0348922.1"/>
    <property type="molecule type" value="Genomic_DNA"/>
</dbReference>
<dbReference type="PANTHER" id="PTHR43408:SF2">
    <property type="entry name" value="FMN REDUCTASE (NADPH)"/>
    <property type="match status" value="1"/>
</dbReference>
<dbReference type="InterPro" id="IPR051814">
    <property type="entry name" value="NAD(P)H-dep_FMN_reductase"/>
</dbReference>
<dbReference type="PANTHER" id="PTHR43408">
    <property type="entry name" value="FMN REDUCTASE (NADPH)"/>
    <property type="match status" value="1"/>
</dbReference>
<evidence type="ECO:0000256" key="3">
    <source>
        <dbReference type="ARBA" id="ARBA00023002"/>
    </source>
</evidence>
<dbReference type="InterPro" id="IPR005025">
    <property type="entry name" value="FMN_Rdtase-like_dom"/>
</dbReference>
<evidence type="ECO:0000259" key="4">
    <source>
        <dbReference type="PROSITE" id="PS50902"/>
    </source>
</evidence>
<dbReference type="InterPro" id="IPR029039">
    <property type="entry name" value="Flavoprotein-like_sf"/>
</dbReference>
<dbReference type="Gene3D" id="3.40.50.360">
    <property type="match status" value="1"/>
</dbReference>
<organism evidence="5 6">
    <name type="scientific">Pseudonocardia charpentierae</name>
    <dbReference type="NCBI Taxonomy" id="3075545"/>
    <lineage>
        <taxon>Bacteria</taxon>
        <taxon>Bacillati</taxon>
        <taxon>Actinomycetota</taxon>
        <taxon>Actinomycetes</taxon>
        <taxon>Pseudonocardiales</taxon>
        <taxon>Pseudonocardiaceae</taxon>
        <taxon>Pseudonocardia</taxon>
    </lineage>
</organism>
<accession>A0ABU2N4S8</accession>
<name>A0ABU2N4S8_9PSEU</name>
<evidence type="ECO:0000313" key="6">
    <source>
        <dbReference type="Proteomes" id="UP001183202"/>
    </source>
</evidence>
<protein>
    <submittedName>
        <fullName evidence="5">NAD(P)H-dependent oxidoreductase</fullName>
        <ecNumber evidence="5">1.-.-.-</ecNumber>
    </submittedName>
</protein>
<keyword evidence="1" id="KW-0285">Flavoprotein</keyword>
<dbReference type="SUPFAM" id="SSF52218">
    <property type="entry name" value="Flavoproteins"/>
    <property type="match status" value="1"/>
</dbReference>
<keyword evidence="6" id="KW-1185">Reference proteome</keyword>
<evidence type="ECO:0000256" key="1">
    <source>
        <dbReference type="ARBA" id="ARBA00022630"/>
    </source>
</evidence>
<evidence type="ECO:0000256" key="2">
    <source>
        <dbReference type="ARBA" id="ARBA00022643"/>
    </source>
</evidence>
<dbReference type="Pfam" id="PF03358">
    <property type="entry name" value="FMN_red"/>
    <property type="match status" value="1"/>
</dbReference>